<dbReference type="Proteomes" id="UP000623467">
    <property type="component" value="Unassembled WGS sequence"/>
</dbReference>
<dbReference type="AlphaFoldDB" id="A0A8H6XFN2"/>
<evidence type="ECO:0000313" key="1">
    <source>
        <dbReference type="EMBL" id="KAF7339515.1"/>
    </source>
</evidence>
<evidence type="ECO:0008006" key="3">
    <source>
        <dbReference type="Google" id="ProtNLM"/>
    </source>
</evidence>
<comment type="caution">
    <text evidence="1">The sequence shown here is derived from an EMBL/GenBank/DDBJ whole genome shotgun (WGS) entry which is preliminary data.</text>
</comment>
<proteinExistence type="predicted"/>
<dbReference type="OrthoDB" id="3038402at2759"/>
<dbReference type="Gene3D" id="3.80.10.10">
    <property type="entry name" value="Ribonuclease Inhibitor"/>
    <property type="match status" value="1"/>
</dbReference>
<sequence>MTTLLTLPSEITIKIFTTLIVDLGHAPRAPVVLDLAAICKSLRELVINSPTLWSRIRLRFFPLDMNAIPPCPPKSSRATTFRVGASWPSVLLPDERPECNGDHSLLLSGASDSLRTLTMRGCVGCLASFPNLTKLNIFQLSCSYEEFSHLIKGSQNLITLILGELQDHIPESDAAISLRPLIEAPSIRHFAVGFANLLFPLSDVQPLPLSYLWMPNLEYLEVVGSRADYGELSGKPFPSLKTLNLRVMSFPVSNAALYRSFAKITTLELDNIGGGELLAAPDENEKIPWPHLQTLRCRFRHTEAAWIEKLLENRPHLTVEVPLENKDEVSAMSGTHDVRVLSDESGLISTEDFQRADWEEEAEENWEDSDFSDQVDYMDDDNWDLDQFDGEYYGMEEVEYNEDEEYEYSDGEVWF</sequence>
<reference evidence="1" key="1">
    <citation type="submission" date="2020-05" db="EMBL/GenBank/DDBJ databases">
        <title>Mycena genomes resolve the evolution of fungal bioluminescence.</title>
        <authorList>
            <person name="Tsai I.J."/>
        </authorList>
    </citation>
    <scope>NUCLEOTIDE SEQUENCE</scope>
    <source>
        <strain evidence="1">160909Yilan</strain>
    </source>
</reference>
<gene>
    <name evidence="1" type="ORF">MSAN_02165900</name>
</gene>
<dbReference type="EMBL" id="JACAZH010000031">
    <property type="protein sequence ID" value="KAF7339515.1"/>
    <property type="molecule type" value="Genomic_DNA"/>
</dbReference>
<accession>A0A8H6XFN2</accession>
<dbReference type="SUPFAM" id="SSF52047">
    <property type="entry name" value="RNI-like"/>
    <property type="match status" value="1"/>
</dbReference>
<protein>
    <recommendedName>
        <fullName evidence="3">F-box domain-containing protein</fullName>
    </recommendedName>
</protein>
<organism evidence="1 2">
    <name type="scientific">Mycena sanguinolenta</name>
    <dbReference type="NCBI Taxonomy" id="230812"/>
    <lineage>
        <taxon>Eukaryota</taxon>
        <taxon>Fungi</taxon>
        <taxon>Dikarya</taxon>
        <taxon>Basidiomycota</taxon>
        <taxon>Agaricomycotina</taxon>
        <taxon>Agaricomycetes</taxon>
        <taxon>Agaricomycetidae</taxon>
        <taxon>Agaricales</taxon>
        <taxon>Marasmiineae</taxon>
        <taxon>Mycenaceae</taxon>
        <taxon>Mycena</taxon>
    </lineage>
</organism>
<name>A0A8H6XFN2_9AGAR</name>
<dbReference type="InterPro" id="IPR032675">
    <property type="entry name" value="LRR_dom_sf"/>
</dbReference>
<keyword evidence="2" id="KW-1185">Reference proteome</keyword>
<evidence type="ECO:0000313" key="2">
    <source>
        <dbReference type="Proteomes" id="UP000623467"/>
    </source>
</evidence>